<dbReference type="RefSeq" id="WP_099325555.1">
    <property type="nucleotide sequence ID" value="NZ_CP049055.1"/>
</dbReference>
<dbReference type="KEGG" id="kst:KSMBR1_2403"/>
<dbReference type="OrthoDB" id="278221at2"/>
<protein>
    <submittedName>
        <fullName evidence="3">Uncharacterized protein</fullName>
    </submittedName>
</protein>
<proteinExistence type="predicted"/>
<feature type="compositionally biased region" description="Low complexity" evidence="1">
    <location>
        <begin position="10"/>
        <end position="21"/>
    </location>
</feature>
<evidence type="ECO:0000313" key="2">
    <source>
        <dbReference type="EMBL" id="QII14031.1"/>
    </source>
</evidence>
<feature type="region of interest" description="Disordered" evidence="1">
    <location>
        <begin position="1"/>
        <end position="21"/>
    </location>
</feature>
<reference evidence="4" key="1">
    <citation type="submission" date="2017-10" db="EMBL/GenBank/DDBJ databases">
        <authorList>
            <person name="Frank J."/>
        </authorList>
    </citation>
    <scope>NUCLEOTIDE SEQUENCE [LARGE SCALE GENOMIC DNA]</scope>
</reference>
<keyword evidence="4" id="KW-1185">Reference proteome</keyword>
<dbReference type="AlphaFoldDB" id="A0A2C9CGT0"/>
<name>A0A2C9CGT0_KUEST</name>
<dbReference type="Proteomes" id="UP000501926">
    <property type="component" value="Chromosome"/>
</dbReference>
<evidence type="ECO:0000256" key="1">
    <source>
        <dbReference type="SAM" id="MobiDB-lite"/>
    </source>
</evidence>
<dbReference type="Proteomes" id="UP000221734">
    <property type="component" value="Chromosome Kuenenia_stuttgartiensis_MBR1"/>
</dbReference>
<evidence type="ECO:0000313" key="5">
    <source>
        <dbReference type="Proteomes" id="UP000501926"/>
    </source>
</evidence>
<dbReference type="EMBL" id="LT934425">
    <property type="protein sequence ID" value="SOH04891.1"/>
    <property type="molecule type" value="Genomic_DNA"/>
</dbReference>
<organism evidence="3 4">
    <name type="scientific">Kuenenia stuttgartiensis</name>
    <dbReference type="NCBI Taxonomy" id="174633"/>
    <lineage>
        <taxon>Bacteria</taxon>
        <taxon>Pseudomonadati</taxon>
        <taxon>Planctomycetota</taxon>
        <taxon>Candidatus Brocadiia</taxon>
        <taxon>Candidatus Brocadiales</taxon>
        <taxon>Candidatus Brocadiaceae</taxon>
        <taxon>Candidatus Kuenenia</taxon>
    </lineage>
</organism>
<reference evidence="2 5" key="3">
    <citation type="submission" date="2020-02" db="EMBL/GenBank/DDBJ databases">
        <title>Newly sequenced genome of strain CSTR1 showed variability in Candidatus Kuenenia stuttgartiensis genomes.</title>
        <authorList>
            <person name="Ding C."/>
            <person name="Adrian L."/>
        </authorList>
    </citation>
    <scope>NUCLEOTIDE SEQUENCE [LARGE SCALE GENOMIC DNA]</scope>
    <source>
        <strain evidence="2 5">CSTR1</strain>
    </source>
</reference>
<evidence type="ECO:0000313" key="4">
    <source>
        <dbReference type="Proteomes" id="UP000221734"/>
    </source>
</evidence>
<sequence>MPINKKKPKTASMKKTAKSAMKATKKSTDKIVLSSLFKTIIIDGKTEQATRQIRRTLFFDQVEVFPFTQIKKIELVKNEKESITDSYLTYAVLLHLNNGKTMLVDELGETSVRGGFKEMKNLGKKISMITGKEFILCDE</sequence>
<reference evidence="3" key="2">
    <citation type="submission" date="2017-10" db="EMBL/GenBank/DDBJ databases">
        <authorList>
            <person name="Banno H."/>
            <person name="Chua N.-H."/>
        </authorList>
    </citation>
    <scope>NUCLEOTIDE SEQUENCE [LARGE SCALE GENOMIC DNA]</scope>
    <source>
        <strain evidence="3">Kuenenia_mbr1_ru-nijmegen</strain>
    </source>
</reference>
<gene>
    <name evidence="2" type="ORF">KsCSTR_46530</name>
    <name evidence="3" type="ORF">KSMBR1_2403</name>
</gene>
<evidence type="ECO:0000313" key="3">
    <source>
        <dbReference type="EMBL" id="SOH04891.1"/>
    </source>
</evidence>
<accession>A0A2C9CGT0</accession>
<dbReference type="EMBL" id="CP049055">
    <property type="protein sequence ID" value="QII14031.1"/>
    <property type="molecule type" value="Genomic_DNA"/>
</dbReference>